<reference evidence="3 4" key="1">
    <citation type="submission" date="2019-07" db="EMBL/GenBank/DDBJ databases">
        <title>Whole genome shotgun sequence of Acetobacter oeni NBRC 105207.</title>
        <authorList>
            <person name="Hosoyama A."/>
            <person name="Uohara A."/>
            <person name="Ohji S."/>
            <person name="Ichikawa N."/>
        </authorList>
    </citation>
    <scope>NUCLEOTIDE SEQUENCE [LARGE SCALE GENOMIC DNA]</scope>
    <source>
        <strain evidence="3 4">NBRC 105207</strain>
    </source>
</reference>
<keyword evidence="2" id="KW-0732">Signal</keyword>
<gene>
    <name evidence="3" type="ORF">AOE01nite_05110</name>
</gene>
<feature type="compositionally biased region" description="Low complexity" evidence="1">
    <location>
        <begin position="25"/>
        <end position="39"/>
    </location>
</feature>
<organism evidence="3 4">
    <name type="scientific">Acetobacter oeni</name>
    <dbReference type="NCBI Taxonomy" id="304077"/>
    <lineage>
        <taxon>Bacteria</taxon>
        <taxon>Pseudomonadati</taxon>
        <taxon>Pseudomonadota</taxon>
        <taxon>Alphaproteobacteria</taxon>
        <taxon>Acetobacterales</taxon>
        <taxon>Acetobacteraceae</taxon>
        <taxon>Acetobacter</taxon>
    </lineage>
</organism>
<feature type="signal peptide" evidence="2">
    <location>
        <begin position="1"/>
        <end position="24"/>
    </location>
</feature>
<evidence type="ECO:0000313" key="4">
    <source>
        <dbReference type="Proteomes" id="UP000321746"/>
    </source>
</evidence>
<evidence type="ECO:0008006" key="5">
    <source>
        <dbReference type="Google" id="ProtNLM"/>
    </source>
</evidence>
<comment type="caution">
    <text evidence="3">The sequence shown here is derived from an EMBL/GenBank/DDBJ whole genome shotgun (WGS) entry which is preliminary data.</text>
</comment>
<keyword evidence="4" id="KW-1185">Reference proteome</keyword>
<evidence type="ECO:0000256" key="1">
    <source>
        <dbReference type="SAM" id="MobiDB-lite"/>
    </source>
</evidence>
<proteinExistence type="predicted"/>
<accession>A0A511XH59</accession>
<evidence type="ECO:0000256" key="2">
    <source>
        <dbReference type="SAM" id="SignalP"/>
    </source>
</evidence>
<protein>
    <recommendedName>
        <fullName evidence="5">Homogentisate 1,2-dioxygenase</fullName>
    </recommendedName>
</protein>
<sequence length="188" mass="19225">MKNPSLIPALLAVATLAGPYTGHAAAPTGSAPTPTSPTHNTCPATDNTPPSWRTPTALTAATNEAALPKATLSPGQAARIHLANTANVYFAHTPARPDTSTDTSPTTGGMIRFTVPAAGTWRVMLGSRAWIDVLSNGTAIPSTAHHHGPACSGIGKVVEFSLTPGTLYTLQLSGSSKPEIEVMIAPAQ</sequence>
<name>A0A511XH59_9PROT</name>
<evidence type="ECO:0000313" key="3">
    <source>
        <dbReference type="EMBL" id="GEN62287.1"/>
    </source>
</evidence>
<dbReference type="AlphaFoldDB" id="A0A511XH59"/>
<dbReference type="Proteomes" id="UP000321746">
    <property type="component" value="Unassembled WGS sequence"/>
</dbReference>
<feature type="region of interest" description="Disordered" evidence="1">
    <location>
        <begin position="25"/>
        <end position="52"/>
    </location>
</feature>
<feature type="compositionally biased region" description="Polar residues" evidence="1">
    <location>
        <begin position="40"/>
        <end position="52"/>
    </location>
</feature>
<dbReference type="EMBL" id="BJYG01000004">
    <property type="protein sequence ID" value="GEN62287.1"/>
    <property type="molecule type" value="Genomic_DNA"/>
</dbReference>
<feature type="chain" id="PRO_5021917993" description="Homogentisate 1,2-dioxygenase" evidence="2">
    <location>
        <begin position="25"/>
        <end position="188"/>
    </location>
</feature>
<dbReference type="OrthoDB" id="7376020at2"/>
<dbReference type="RefSeq" id="WP_146885702.1">
    <property type="nucleotide sequence ID" value="NZ_BJYG01000004.1"/>
</dbReference>